<dbReference type="PROSITE" id="PS51257">
    <property type="entry name" value="PROKAR_LIPOPROTEIN"/>
    <property type="match status" value="1"/>
</dbReference>
<proteinExistence type="predicted"/>
<dbReference type="RefSeq" id="WP_209211153.1">
    <property type="nucleotide sequence ID" value="NZ_JAFFZM010000007.1"/>
</dbReference>
<evidence type="ECO:0000313" key="3">
    <source>
        <dbReference type="Proteomes" id="UP000721954"/>
    </source>
</evidence>
<keyword evidence="1" id="KW-0732">Signal</keyword>
<gene>
    <name evidence="2" type="ORF">JW613_14125</name>
</gene>
<accession>A0ABS3XVJ8</accession>
<name>A0ABS3XVJ8_9ACTN</name>
<dbReference type="Proteomes" id="UP000721954">
    <property type="component" value="Unassembled WGS sequence"/>
</dbReference>
<keyword evidence="3" id="KW-1185">Reference proteome</keyword>
<dbReference type="GeneID" id="96259747"/>
<comment type="caution">
    <text evidence="2">The sequence shown here is derived from an EMBL/GenBank/DDBJ whole genome shotgun (WGS) entry which is preliminary data.</text>
</comment>
<feature type="signal peptide" evidence="1">
    <location>
        <begin position="1"/>
        <end position="30"/>
    </location>
</feature>
<reference evidence="2 3" key="1">
    <citation type="submission" date="2021-02" db="EMBL/GenBank/DDBJ databases">
        <title>Streptomyces spirodelae sp. nov., isolated from duckweed.</title>
        <authorList>
            <person name="Saimee Y."/>
            <person name="Duangmal K."/>
        </authorList>
    </citation>
    <scope>NUCLEOTIDE SEQUENCE [LARGE SCALE GENOMIC DNA]</scope>
    <source>
        <strain evidence="2 3">DSM 42105</strain>
    </source>
</reference>
<feature type="chain" id="PRO_5046976191" description="SH3 domain-containing protein" evidence="1">
    <location>
        <begin position="31"/>
        <end position="127"/>
    </location>
</feature>
<sequence>MRVRRNVVALLGATACLVGGTITGASTAGAADSEGPSAAASPCDYQSYRNNSSAWGYFNGTYNLKTRPAAECGNVARISSGTKFYVWCYTYNYYGNVWVYGRKAGTDTRGWTSGDNVTYEGGSLNHC</sequence>
<organism evidence="2 3">
    <name type="scientific">Streptomyces smyrnaeus</name>
    <dbReference type="NCBI Taxonomy" id="1387713"/>
    <lineage>
        <taxon>Bacteria</taxon>
        <taxon>Bacillati</taxon>
        <taxon>Actinomycetota</taxon>
        <taxon>Actinomycetes</taxon>
        <taxon>Kitasatosporales</taxon>
        <taxon>Streptomycetaceae</taxon>
        <taxon>Streptomyces</taxon>
    </lineage>
</organism>
<evidence type="ECO:0000256" key="1">
    <source>
        <dbReference type="SAM" id="SignalP"/>
    </source>
</evidence>
<protein>
    <recommendedName>
        <fullName evidence="4">SH3 domain-containing protein</fullName>
    </recommendedName>
</protein>
<evidence type="ECO:0008006" key="4">
    <source>
        <dbReference type="Google" id="ProtNLM"/>
    </source>
</evidence>
<dbReference type="EMBL" id="JAFFZM010000007">
    <property type="protein sequence ID" value="MBO8199427.1"/>
    <property type="molecule type" value="Genomic_DNA"/>
</dbReference>
<evidence type="ECO:0000313" key="2">
    <source>
        <dbReference type="EMBL" id="MBO8199427.1"/>
    </source>
</evidence>